<evidence type="ECO:0000256" key="1">
    <source>
        <dbReference type="SAM" id="MobiDB-lite"/>
    </source>
</evidence>
<proteinExistence type="predicted"/>
<sequence length="286" mass="31242">MTAAARPRRLGVFLLRFSLPLIGWAALWGAGWLTGRELVSLDPPPPGPLSVVPRTYSDEEADALAARTNAAWDRIETQLAAKAPRAFALLRPPADSAALADLDARLPRPLPPDILASWQRHDGADYPKYGGTGEGPHAPIGWFRPFTVREASLRVKYWNRRTFHRWSLSEYADRDAPALPSAPLSLGVVPRRPGGDARRLGPRWGGALDSSSPDKEWPELLVDLRSGTLETILRDAGTRPFLTGGGEPQGWVEHLESLADRLESLPVDAPAFADGGFDLSRPHQIP</sequence>
<dbReference type="RefSeq" id="WP_171186332.1">
    <property type="nucleotide sequence ID" value="NZ_WTPX01000053.1"/>
</dbReference>
<gene>
    <name evidence="2" type="ORF">LzC2_19550</name>
</gene>
<protein>
    <recommendedName>
        <fullName evidence="4">Knr4/Smi1-like domain-containing protein</fullName>
    </recommendedName>
</protein>
<comment type="caution">
    <text evidence="2">The sequence shown here is derived from an EMBL/GenBank/DDBJ whole genome shotgun (WGS) entry which is preliminary data.</text>
</comment>
<feature type="region of interest" description="Disordered" evidence="1">
    <location>
        <begin position="193"/>
        <end position="213"/>
    </location>
</feature>
<evidence type="ECO:0000313" key="2">
    <source>
        <dbReference type="EMBL" id="NNJ25879.1"/>
    </source>
</evidence>
<keyword evidence="3" id="KW-1185">Reference proteome</keyword>
<accession>A0ABX1VDT8</accession>
<organism evidence="2 3">
    <name type="scientific">Alienimonas chondri</name>
    <dbReference type="NCBI Taxonomy" id="2681879"/>
    <lineage>
        <taxon>Bacteria</taxon>
        <taxon>Pseudomonadati</taxon>
        <taxon>Planctomycetota</taxon>
        <taxon>Planctomycetia</taxon>
        <taxon>Planctomycetales</taxon>
        <taxon>Planctomycetaceae</taxon>
        <taxon>Alienimonas</taxon>
    </lineage>
</organism>
<dbReference type="Proteomes" id="UP000609651">
    <property type="component" value="Unassembled WGS sequence"/>
</dbReference>
<name>A0ABX1VDT8_9PLAN</name>
<reference evidence="2 3" key="1">
    <citation type="journal article" date="2020" name="Syst. Appl. Microbiol.">
        <title>Alienimonas chondri sp. nov., a novel planctomycete isolated from the biofilm of the red alga Chondrus crispus.</title>
        <authorList>
            <person name="Vitorino I."/>
            <person name="Albuquerque L."/>
            <person name="Wiegand S."/>
            <person name="Kallscheuer N."/>
            <person name="da Costa M.S."/>
            <person name="Lobo-da-Cunha A."/>
            <person name="Jogler C."/>
            <person name="Lage O.M."/>
        </authorList>
    </citation>
    <scope>NUCLEOTIDE SEQUENCE [LARGE SCALE GENOMIC DNA]</scope>
    <source>
        <strain evidence="2 3">LzC2</strain>
    </source>
</reference>
<evidence type="ECO:0000313" key="3">
    <source>
        <dbReference type="Proteomes" id="UP000609651"/>
    </source>
</evidence>
<dbReference type="EMBL" id="WTPX01000053">
    <property type="protein sequence ID" value="NNJ25879.1"/>
    <property type="molecule type" value="Genomic_DNA"/>
</dbReference>
<evidence type="ECO:0008006" key="4">
    <source>
        <dbReference type="Google" id="ProtNLM"/>
    </source>
</evidence>